<evidence type="ECO:0000259" key="2">
    <source>
        <dbReference type="Pfam" id="PF07331"/>
    </source>
</evidence>
<protein>
    <submittedName>
        <fullName evidence="3">Tripartite tricarboxylate transporter TctB family protein</fullName>
    </submittedName>
</protein>
<keyword evidence="1" id="KW-0812">Transmembrane</keyword>
<dbReference type="Pfam" id="PF07331">
    <property type="entry name" value="TctB"/>
    <property type="match status" value="1"/>
</dbReference>
<reference evidence="3 4" key="1">
    <citation type="submission" date="2018-05" db="EMBL/GenBank/DDBJ databases">
        <title>Genomic Encyclopedia of Type Strains, Phase IV (KMG-IV): sequencing the most valuable type-strain genomes for metagenomic binning, comparative biology and taxonomic classification.</title>
        <authorList>
            <person name="Goeker M."/>
        </authorList>
    </citation>
    <scope>NUCLEOTIDE SEQUENCE [LARGE SCALE GENOMIC DNA]</scope>
    <source>
        <strain evidence="3 4">DSM 6462</strain>
    </source>
</reference>
<feature type="transmembrane region" description="Helical" evidence="1">
    <location>
        <begin position="38"/>
        <end position="57"/>
    </location>
</feature>
<dbReference type="Proteomes" id="UP000248021">
    <property type="component" value="Unassembled WGS sequence"/>
</dbReference>
<accession>A0A2V3UEM7</accession>
<feature type="transmembrane region" description="Helical" evidence="1">
    <location>
        <begin position="78"/>
        <end position="108"/>
    </location>
</feature>
<organism evidence="3 4">
    <name type="scientific">Chelatococcus asaccharovorans</name>
    <dbReference type="NCBI Taxonomy" id="28210"/>
    <lineage>
        <taxon>Bacteria</taxon>
        <taxon>Pseudomonadati</taxon>
        <taxon>Pseudomonadota</taxon>
        <taxon>Alphaproteobacteria</taxon>
        <taxon>Hyphomicrobiales</taxon>
        <taxon>Chelatococcaceae</taxon>
        <taxon>Chelatococcus</taxon>
    </lineage>
</organism>
<name>A0A2V3UEM7_9HYPH</name>
<evidence type="ECO:0000256" key="1">
    <source>
        <dbReference type="SAM" id="Phobius"/>
    </source>
</evidence>
<feature type="domain" description="DUF1468" evidence="2">
    <location>
        <begin position="9"/>
        <end position="139"/>
    </location>
</feature>
<dbReference type="OrthoDB" id="5186924at2"/>
<sequence>MHVTKDSLGGLLFAAIGLSALLMSRSYPAGSALSMGPGYFPTIVSTLMLGLGVLLFLRGLRAPADDTPFAVAWRPLALVTAAIAGFAFLIEFGIIVSVTYLVIAAWFADPNRKARALIVLIVIGILVPILIFSVGLKLPIKI</sequence>
<proteinExistence type="predicted"/>
<keyword evidence="1" id="KW-1133">Transmembrane helix</keyword>
<dbReference type="AlphaFoldDB" id="A0A2V3UEM7"/>
<comment type="caution">
    <text evidence="3">The sequence shown here is derived from an EMBL/GenBank/DDBJ whole genome shotgun (WGS) entry which is preliminary data.</text>
</comment>
<keyword evidence="1" id="KW-0472">Membrane</keyword>
<evidence type="ECO:0000313" key="3">
    <source>
        <dbReference type="EMBL" id="PXW61966.1"/>
    </source>
</evidence>
<evidence type="ECO:0000313" key="4">
    <source>
        <dbReference type="Proteomes" id="UP000248021"/>
    </source>
</evidence>
<gene>
    <name evidence="3" type="ORF">C7450_103488</name>
</gene>
<feature type="transmembrane region" description="Helical" evidence="1">
    <location>
        <begin position="114"/>
        <end position="136"/>
    </location>
</feature>
<dbReference type="RefSeq" id="WP_110374233.1">
    <property type="nucleotide sequence ID" value="NZ_JAHBRY010000001.1"/>
</dbReference>
<dbReference type="InterPro" id="IPR009936">
    <property type="entry name" value="DUF1468"/>
</dbReference>
<dbReference type="EMBL" id="QJJK01000003">
    <property type="protein sequence ID" value="PXW61966.1"/>
    <property type="molecule type" value="Genomic_DNA"/>
</dbReference>
<keyword evidence="4" id="KW-1185">Reference proteome</keyword>